<dbReference type="SUPFAM" id="SSF48576">
    <property type="entry name" value="Terpenoid synthases"/>
    <property type="match status" value="1"/>
</dbReference>
<dbReference type="EMBL" id="JAUHPV010000003">
    <property type="protein sequence ID" value="MDN4472700.1"/>
    <property type="molecule type" value="Genomic_DNA"/>
</dbReference>
<dbReference type="SFLD" id="SFLDS00005">
    <property type="entry name" value="Isoprenoid_Synthase_Type_I"/>
    <property type="match status" value="1"/>
</dbReference>
<dbReference type="InterPro" id="IPR008949">
    <property type="entry name" value="Isoprenoid_synthase_dom_sf"/>
</dbReference>
<keyword evidence="4" id="KW-0479">Metal-binding</keyword>
<keyword evidence="8" id="KW-1185">Reference proteome</keyword>
<reference evidence="7" key="1">
    <citation type="submission" date="2023-06" db="EMBL/GenBank/DDBJ databases">
        <title>SYSU T00b26.</title>
        <authorList>
            <person name="Gao L."/>
            <person name="Fang B.-Z."/>
            <person name="Li W.-J."/>
        </authorList>
    </citation>
    <scope>NUCLEOTIDE SEQUENCE</scope>
    <source>
        <strain evidence="7">SYSU T00b26</strain>
    </source>
</reference>
<evidence type="ECO:0000256" key="4">
    <source>
        <dbReference type="ARBA" id="ARBA00022723"/>
    </source>
</evidence>
<dbReference type="InterPro" id="IPR000092">
    <property type="entry name" value="Polyprenyl_synt"/>
</dbReference>
<dbReference type="PROSITE" id="PS00723">
    <property type="entry name" value="POLYPRENYL_SYNTHASE_1"/>
    <property type="match status" value="1"/>
</dbReference>
<dbReference type="Gene3D" id="1.10.600.10">
    <property type="entry name" value="Farnesyl Diphosphate Synthase"/>
    <property type="match status" value="1"/>
</dbReference>
<evidence type="ECO:0000256" key="1">
    <source>
        <dbReference type="ARBA" id="ARBA00001946"/>
    </source>
</evidence>
<dbReference type="PROSITE" id="PS00444">
    <property type="entry name" value="POLYPRENYL_SYNTHASE_2"/>
    <property type="match status" value="1"/>
</dbReference>
<evidence type="ECO:0000256" key="6">
    <source>
        <dbReference type="RuleBase" id="RU004466"/>
    </source>
</evidence>
<accession>A0ABT8G0N8</accession>
<comment type="cofactor">
    <cofactor evidence="1">
        <name>Mg(2+)</name>
        <dbReference type="ChEBI" id="CHEBI:18420"/>
    </cofactor>
</comment>
<dbReference type="CDD" id="cd00685">
    <property type="entry name" value="Trans_IPPS_HT"/>
    <property type="match status" value="1"/>
</dbReference>
<evidence type="ECO:0000313" key="8">
    <source>
        <dbReference type="Proteomes" id="UP001172738"/>
    </source>
</evidence>
<sequence>MHDTADTLTTGMRARIDARILTTLDETAQAISPAGIAGTEMVEVLRASARGGKRLRALLTVGSHAANGGRYEDEAVTVAAALEWFQTAALIHDDVLDGSDLRRGEPAAHRRFESLYSDVGAEHSAEELGRAAGILAGDVALMISHRALDSAIADLPARREVASLFASMAELVTAGQYLDMRIASAPLSALEGQRDDIMATMRSKTASYSAEGPLALGAAVAGADSSRIESMRHIGVPLGVAFQLRDDVLGLVGSPETTGKPAGDDIREGKRTILLWHAWTHGSHAHRAAIGAALGDRQAPQSQIDAAVEAVIDAGGVDAAEEEIALLVEPALVELDTLDLAPEGAAVLRDLAVRLTSRSA</sequence>
<evidence type="ECO:0000313" key="7">
    <source>
        <dbReference type="EMBL" id="MDN4472700.1"/>
    </source>
</evidence>
<proteinExistence type="inferred from homology"/>
<evidence type="ECO:0000256" key="3">
    <source>
        <dbReference type="ARBA" id="ARBA00022679"/>
    </source>
</evidence>
<dbReference type="InterPro" id="IPR033749">
    <property type="entry name" value="Polyprenyl_synt_CS"/>
</dbReference>
<evidence type="ECO:0000256" key="5">
    <source>
        <dbReference type="ARBA" id="ARBA00022842"/>
    </source>
</evidence>
<comment type="caution">
    <text evidence="7">The sequence shown here is derived from an EMBL/GenBank/DDBJ whole genome shotgun (WGS) entry which is preliminary data.</text>
</comment>
<keyword evidence="3 6" id="KW-0808">Transferase</keyword>
<evidence type="ECO:0000256" key="2">
    <source>
        <dbReference type="ARBA" id="ARBA00006706"/>
    </source>
</evidence>
<dbReference type="PANTHER" id="PTHR12001">
    <property type="entry name" value="GERANYLGERANYL PYROPHOSPHATE SYNTHASE"/>
    <property type="match status" value="1"/>
</dbReference>
<organism evidence="7 8">
    <name type="scientific">Demequina zhanjiangensis</name>
    <dbReference type="NCBI Taxonomy" id="3051659"/>
    <lineage>
        <taxon>Bacteria</taxon>
        <taxon>Bacillati</taxon>
        <taxon>Actinomycetota</taxon>
        <taxon>Actinomycetes</taxon>
        <taxon>Micrococcales</taxon>
        <taxon>Demequinaceae</taxon>
        <taxon>Demequina</taxon>
    </lineage>
</organism>
<dbReference type="Proteomes" id="UP001172738">
    <property type="component" value="Unassembled WGS sequence"/>
</dbReference>
<dbReference type="RefSeq" id="WP_301127485.1">
    <property type="nucleotide sequence ID" value="NZ_JAUHPV010000003.1"/>
</dbReference>
<comment type="similarity">
    <text evidence="2 6">Belongs to the FPP/GGPP synthase family.</text>
</comment>
<keyword evidence="5" id="KW-0460">Magnesium</keyword>
<dbReference type="PANTHER" id="PTHR12001:SF85">
    <property type="entry name" value="SHORT CHAIN ISOPRENYL DIPHOSPHATE SYNTHASE"/>
    <property type="match status" value="1"/>
</dbReference>
<dbReference type="Pfam" id="PF00348">
    <property type="entry name" value="polyprenyl_synt"/>
    <property type="match status" value="1"/>
</dbReference>
<gene>
    <name evidence="7" type="ORF">QQX04_06795</name>
</gene>
<name>A0ABT8G0N8_9MICO</name>
<protein>
    <submittedName>
        <fullName evidence="7">Polyprenyl synthetase family protein</fullName>
    </submittedName>
</protein>